<comment type="subcellular location">
    <subcellularLocation>
        <location evidence="1 9">Nucleus</location>
    </subcellularLocation>
</comment>
<dbReference type="GO" id="GO:0000781">
    <property type="term" value="C:chromosome, telomeric region"/>
    <property type="evidence" value="ECO:0007669"/>
    <property type="project" value="UniProtKB-ARBA"/>
</dbReference>
<keyword evidence="3 9" id="KW-0235">DNA replication</keyword>
<dbReference type="SUPFAM" id="SSF50249">
    <property type="entry name" value="Nucleic acid-binding proteins"/>
    <property type="match status" value="4"/>
</dbReference>
<dbReference type="OrthoDB" id="1751331at2759"/>
<dbReference type="GO" id="GO:0008270">
    <property type="term" value="F:zinc ion binding"/>
    <property type="evidence" value="ECO:0007669"/>
    <property type="project" value="UniProtKB-KW"/>
</dbReference>
<dbReference type="Pfam" id="PF16900">
    <property type="entry name" value="REPA_OB_2"/>
    <property type="match status" value="1"/>
</dbReference>
<gene>
    <name evidence="15" type="primary">RFA1</name>
    <name evidence="15" type="ORF">IWQ62_002589</name>
</gene>
<reference evidence="15" key="1">
    <citation type="submission" date="2022-07" db="EMBL/GenBank/DDBJ databases">
        <title>Phylogenomic reconstructions and comparative analyses of Kickxellomycotina fungi.</title>
        <authorList>
            <person name="Reynolds N.K."/>
            <person name="Stajich J.E."/>
            <person name="Barry K."/>
            <person name="Grigoriev I.V."/>
            <person name="Crous P."/>
            <person name="Smith M.E."/>
        </authorList>
    </citation>
    <scope>NUCLEOTIDE SEQUENCE</scope>
    <source>
        <strain evidence="15">RSA 1196</strain>
    </source>
</reference>
<dbReference type="FunFam" id="2.40.50.140:FF:000090">
    <property type="entry name" value="Replication protein A subunit"/>
    <property type="match status" value="1"/>
</dbReference>
<dbReference type="GO" id="GO:0006310">
    <property type="term" value="P:DNA recombination"/>
    <property type="evidence" value="ECO:0007669"/>
    <property type="project" value="InterPro"/>
</dbReference>
<dbReference type="CDD" id="cd04476">
    <property type="entry name" value="RPA1_DBD_C"/>
    <property type="match status" value="1"/>
</dbReference>
<comment type="caution">
    <text evidence="15">The sequence shown here is derived from an EMBL/GenBank/DDBJ whole genome shotgun (WGS) entry which is preliminary data.</text>
</comment>
<dbReference type="InterPro" id="IPR004365">
    <property type="entry name" value="NA-bd_OB_tRNA"/>
</dbReference>
<keyword evidence="7 9" id="KW-0238">DNA-binding</keyword>
<evidence type="ECO:0000313" key="16">
    <source>
        <dbReference type="Proteomes" id="UP001150925"/>
    </source>
</evidence>
<evidence type="ECO:0000256" key="4">
    <source>
        <dbReference type="ARBA" id="ARBA00022723"/>
    </source>
</evidence>
<dbReference type="CDD" id="cd04474">
    <property type="entry name" value="RPA1_DBD_A"/>
    <property type="match status" value="1"/>
</dbReference>
<dbReference type="InterPro" id="IPR012340">
    <property type="entry name" value="NA-bd_OB-fold"/>
</dbReference>
<comment type="subunit">
    <text evidence="9">Component of the heterotrimeric canonical replication protein A complex (RPA).</text>
</comment>
<evidence type="ECO:0000259" key="14">
    <source>
        <dbReference type="Pfam" id="PF16900"/>
    </source>
</evidence>
<keyword evidence="5 9" id="KW-0863">Zinc-finger</keyword>
<evidence type="ECO:0000259" key="12">
    <source>
        <dbReference type="Pfam" id="PF04057"/>
    </source>
</evidence>
<dbReference type="FunFam" id="2.40.50.140:FF:000064">
    <property type="entry name" value="Replication protein A subunit"/>
    <property type="match status" value="1"/>
</dbReference>
<dbReference type="PANTHER" id="PTHR47165:SF4">
    <property type="entry name" value="OS03G0429900 PROTEIN"/>
    <property type="match status" value="1"/>
</dbReference>
<evidence type="ECO:0000256" key="5">
    <source>
        <dbReference type="ARBA" id="ARBA00022771"/>
    </source>
</evidence>
<dbReference type="CDD" id="cd04477">
    <property type="entry name" value="RPA1N"/>
    <property type="match status" value="1"/>
</dbReference>
<dbReference type="Gene3D" id="2.40.50.140">
    <property type="entry name" value="Nucleic acid-binding proteins"/>
    <property type="match status" value="4"/>
</dbReference>
<dbReference type="GO" id="GO:0005662">
    <property type="term" value="C:DNA replication factor A complex"/>
    <property type="evidence" value="ECO:0007669"/>
    <property type="project" value="UniProtKB-ARBA"/>
</dbReference>
<evidence type="ECO:0000256" key="10">
    <source>
        <dbReference type="SAM" id="MobiDB-lite"/>
    </source>
</evidence>
<feature type="domain" description="Replication factor A C-terminal" evidence="13">
    <location>
        <begin position="485"/>
        <end position="630"/>
    </location>
</feature>
<dbReference type="Pfam" id="PF01336">
    <property type="entry name" value="tRNA_anti-codon"/>
    <property type="match status" value="1"/>
</dbReference>
<feature type="domain" description="OB" evidence="11">
    <location>
        <begin position="216"/>
        <end position="297"/>
    </location>
</feature>
<keyword evidence="6 9" id="KW-0862">Zinc</keyword>
<evidence type="ECO:0000256" key="3">
    <source>
        <dbReference type="ARBA" id="ARBA00022705"/>
    </source>
</evidence>
<feature type="region of interest" description="Disordered" evidence="10">
    <location>
        <begin position="140"/>
        <end position="199"/>
    </location>
</feature>
<dbReference type="CDD" id="cd04475">
    <property type="entry name" value="RPA1_DBD_B"/>
    <property type="match status" value="1"/>
</dbReference>
<dbReference type="Pfam" id="PF04057">
    <property type="entry name" value="Rep-A_N"/>
    <property type="match status" value="1"/>
</dbReference>
<dbReference type="Proteomes" id="UP001150925">
    <property type="component" value="Unassembled WGS sequence"/>
</dbReference>
<accession>A0A9W8ASH2</accession>
<comment type="similarity">
    <text evidence="2 9">Belongs to the replication factor A protein 1 family.</text>
</comment>
<dbReference type="InterPro" id="IPR031657">
    <property type="entry name" value="REPA_OB_2"/>
</dbReference>
<dbReference type="GO" id="GO:0007004">
    <property type="term" value="P:telomere maintenance via telomerase"/>
    <property type="evidence" value="ECO:0007669"/>
    <property type="project" value="UniProtKB-ARBA"/>
</dbReference>
<evidence type="ECO:0000259" key="11">
    <source>
        <dbReference type="Pfam" id="PF01336"/>
    </source>
</evidence>
<name>A0A9W8ASH2_9FUNG</name>
<dbReference type="FunFam" id="2.40.50.140:FF:000041">
    <property type="entry name" value="Replication protein A subunit"/>
    <property type="match status" value="1"/>
</dbReference>
<feature type="compositionally biased region" description="Polar residues" evidence="10">
    <location>
        <begin position="140"/>
        <end position="168"/>
    </location>
</feature>
<proteinExistence type="inferred from homology"/>
<dbReference type="PANTHER" id="PTHR47165">
    <property type="entry name" value="OS03G0429900 PROTEIN"/>
    <property type="match status" value="1"/>
</dbReference>
<dbReference type="GO" id="GO:0003677">
    <property type="term" value="F:DNA binding"/>
    <property type="evidence" value="ECO:0007669"/>
    <property type="project" value="UniProtKB-KW"/>
</dbReference>
<dbReference type="InterPro" id="IPR007199">
    <property type="entry name" value="Rep_factor-A_N"/>
</dbReference>
<organism evidence="15 16">
    <name type="scientific">Dispira parvispora</name>
    <dbReference type="NCBI Taxonomy" id="1520584"/>
    <lineage>
        <taxon>Eukaryota</taxon>
        <taxon>Fungi</taxon>
        <taxon>Fungi incertae sedis</taxon>
        <taxon>Zoopagomycota</taxon>
        <taxon>Kickxellomycotina</taxon>
        <taxon>Dimargaritomycetes</taxon>
        <taxon>Dimargaritales</taxon>
        <taxon>Dimargaritaceae</taxon>
        <taxon>Dispira</taxon>
    </lineage>
</organism>
<evidence type="ECO:0000313" key="15">
    <source>
        <dbReference type="EMBL" id="KAJ1965765.1"/>
    </source>
</evidence>
<keyword evidence="16" id="KW-1185">Reference proteome</keyword>
<dbReference type="AlphaFoldDB" id="A0A9W8ASH2"/>
<keyword evidence="8 9" id="KW-0539">Nucleus</keyword>
<dbReference type="GO" id="GO:0006281">
    <property type="term" value="P:DNA repair"/>
    <property type="evidence" value="ECO:0007669"/>
    <property type="project" value="InterPro"/>
</dbReference>
<sequence length="637" mass="70012">MSLLTKGSVLAIAKKDTNNPLHASPVMQVLTIRRLPPNANQAANGPAVDRFRLFLTDGVHSVHGMLASQLSELVTSEKIQANSIIRLNQFVCNVVKEKLFVVLLQLEVLEKSATPITTSIPVENVVSIGGNVATTANNSPYASSTVASPATNTGSTLSSGISSANTASPRPANPYGGQASPAVTGGNPHSTNVPVASGPPPNVFPIKSLNPYQNKWTIRARVTQKSDMRFWHNSRGDGKLFSVNLLDESGEIKATAFNEMADSLVNVFEEGKVYYISNARVSLARQQFNTVQNDYELSLDRGTEVTLCVEPTSVPTVKFNFVALDKLMEREKDNMVDIIGVVKDCGEVTTLMSKTTQRPLIKRDITLVDTSEYAVRMTMWGKDAENFSASDHPVLAIKSVKVSDFGGRSLSMLRSSAMSTNPDIPEAHRLRGWYDANQHQLRLKHYTNAGTEMGGLASSGTSRDSRKNMAQVRDEALGEGDKPDYFTVRGTVTYVKSENFAYPACPGENCQKKVVETGDGSWRCEKCDQSYPAPQYRYIMTLNACDHAGQLWLQCFNEVAEQLVGIPANEMHLLQQSDETTFKQAIGTPLLKTYLFRCKAKMEAYNDTRKTRYSIFTATPIDFVQESNQLIQAIESF</sequence>
<feature type="domain" description="Replication factor-A protein 1 N-terminal" evidence="12">
    <location>
        <begin position="4"/>
        <end position="110"/>
    </location>
</feature>
<dbReference type="InterPro" id="IPR013955">
    <property type="entry name" value="Rep_factor-A_C"/>
</dbReference>
<dbReference type="InterPro" id="IPR004591">
    <property type="entry name" value="Rfa1"/>
</dbReference>
<dbReference type="InterPro" id="IPR047192">
    <property type="entry name" value="Euk_RPA1_DBD_C"/>
</dbReference>
<dbReference type="EMBL" id="JANBPY010000569">
    <property type="protein sequence ID" value="KAJ1965765.1"/>
    <property type="molecule type" value="Genomic_DNA"/>
</dbReference>
<feature type="domain" description="Replication protein A OB" evidence="14">
    <location>
        <begin position="324"/>
        <end position="421"/>
    </location>
</feature>
<evidence type="ECO:0000256" key="8">
    <source>
        <dbReference type="ARBA" id="ARBA00023242"/>
    </source>
</evidence>
<dbReference type="GO" id="GO:0006260">
    <property type="term" value="P:DNA replication"/>
    <property type="evidence" value="ECO:0007669"/>
    <property type="project" value="UniProtKB-KW"/>
</dbReference>
<evidence type="ECO:0000256" key="2">
    <source>
        <dbReference type="ARBA" id="ARBA00005690"/>
    </source>
</evidence>
<protein>
    <recommendedName>
        <fullName evidence="9">Replication protein A subunit</fullName>
    </recommendedName>
</protein>
<dbReference type="NCBIfam" id="TIGR00617">
    <property type="entry name" value="rpa1"/>
    <property type="match status" value="1"/>
</dbReference>
<evidence type="ECO:0000256" key="9">
    <source>
        <dbReference type="RuleBase" id="RU364130"/>
    </source>
</evidence>
<dbReference type="Pfam" id="PF08646">
    <property type="entry name" value="Rep_fac-A_C"/>
    <property type="match status" value="1"/>
</dbReference>
<evidence type="ECO:0000256" key="1">
    <source>
        <dbReference type="ARBA" id="ARBA00004123"/>
    </source>
</evidence>
<evidence type="ECO:0000259" key="13">
    <source>
        <dbReference type="Pfam" id="PF08646"/>
    </source>
</evidence>
<evidence type="ECO:0000256" key="7">
    <source>
        <dbReference type="ARBA" id="ARBA00023125"/>
    </source>
</evidence>
<comment type="function">
    <text evidence="9">As part of the replication protein A (RPA/RP-A), a single-stranded DNA-binding heterotrimeric complex, may play an essential role in DNA replication, recombination and repair. Binds and stabilizes single-stranded DNA intermediates, preventing complementary DNA reannealing and recruiting different proteins involved in DNA metabolism.</text>
</comment>
<keyword evidence="4 9" id="KW-0479">Metal-binding</keyword>
<evidence type="ECO:0000256" key="6">
    <source>
        <dbReference type="ARBA" id="ARBA00022833"/>
    </source>
</evidence>